<protein>
    <submittedName>
        <fullName evidence="1">Uncharacterized protein</fullName>
    </submittedName>
</protein>
<evidence type="ECO:0000313" key="1">
    <source>
        <dbReference type="EMBL" id="MBX73209.1"/>
    </source>
</evidence>
<sequence>MPSEIADLEDCLISV</sequence>
<proteinExistence type="predicted"/>
<organism evidence="1">
    <name type="scientific">Rhizophora mucronata</name>
    <name type="common">Asiatic mangrove</name>
    <dbReference type="NCBI Taxonomy" id="61149"/>
    <lineage>
        <taxon>Eukaryota</taxon>
        <taxon>Viridiplantae</taxon>
        <taxon>Streptophyta</taxon>
        <taxon>Embryophyta</taxon>
        <taxon>Tracheophyta</taxon>
        <taxon>Spermatophyta</taxon>
        <taxon>Magnoliopsida</taxon>
        <taxon>eudicotyledons</taxon>
        <taxon>Gunneridae</taxon>
        <taxon>Pentapetalae</taxon>
        <taxon>rosids</taxon>
        <taxon>fabids</taxon>
        <taxon>Malpighiales</taxon>
        <taxon>Rhizophoraceae</taxon>
        <taxon>Rhizophora</taxon>
    </lineage>
</organism>
<reference evidence="1" key="1">
    <citation type="submission" date="2018-02" db="EMBL/GenBank/DDBJ databases">
        <title>Rhizophora mucronata_Transcriptome.</title>
        <authorList>
            <person name="Meera S.P."/>
            <person name="Sreeshan A."/>
            <person name="Augustine A."/>
        </authorList>
    </citation>
    <scope>NUCLEOTIDE SEQUENCE</scope>
    <source>
        <tissue evidence="1">Leaf</tissue>
    </source>
</reference>
<accession>A0A2P2R1R2</accession>
<dbReference type="EMBL" id="GGEC01092725">
    <property type="protein sequence ID" value="MBX73209.1"/>
    <property type="molecule type" value="Transcribed_RNA"/>
</dbReference>
<name>A0A2P2R1R2_RHIMU</name>